<sequence>MGEAHRQTLHGGHFPDDEMAGQIDRQGRWWASAGATLLIGGTASLHIGGSRSR</sequence>
<name>A0ABV1QCN8_STRMI</name>
<gene>
    <name evidence="3" type="ORF">ABR748_32195</name>
</gene>
<evidence type="ECO:0000313" key="3">
    <source>
        <dbReference type="EMBL" id="MER0428836.1"/>
    </source>
</evidence>
<keyword evidence="2" id="KW-1133">Transmembrane helix</keyword>
<evidence type="ECO:0000256" key="1">
    <source>
        <dbReference type="SAM" id="MobiDB-lite"/>
    </source>
</evidence>
<reference evidence="3 4" key="1">
    <citation type="submission" date="2024-01" db="EMBL/GenBank/DDBJ databases">
        <title>Metagenomic exploration of the rhizosphere soil microbial community and their significance in facilitating the development of wild simulated ginseng.</title>
        <authorList>
            <person name="Huang J."/>
        </authorList>
    </citation>
    <scope>NUCLEOTIDE SEQUENCE [LARGE SCALE GENOMIC DNA]</scope>
    <source>
        <strain evidence="3 4">WY141</strain>
    </source>
</reference>
<keyword evidence="2" id="KW-0472">Membrane</keyword>
<organism evidence="3 4">
    <name type="scientific">Streptomyces microflavus</name>
    <name type="common">Streptomyces lipmanii</name>
    <dbReference type="NCBI Taxonomy" id="1919"/>
    <lineage>
        <taxon>Bacteria</taxon>
        <taxon>Bacillati</taxon>
        <taxon>Actinomycetota</taxon>
        <taxon>Actinomycetes</taxon>
        <taxon>Kitasatosporales</taxon>
        <taxon>Streptomycetaceae</taxon>
        <taxon>Streptomyces</taxon>
    </lineage>
</organism>
<feature type="transmembrane region" description="Helical" evidence="2">
    <location>
        <begin position="29"/>
        <end position="48"/>
    </location>
</feature>
<feature type="region of interest" description="Disordered" evidence="1">
    <location>
        <begin position="1"/>
        <end position="20"/>
    </location>
</feature>
<keyword evidence="2" id="KW-0812">Transmembrane</keyword>
<comment type="caution">
    <text evidence="3">The sequence shown here is derived from an EMBL/GenBank/DDBJ whole genome shotgun (WGS) entry which is preliminary data.</text>
</comment>
<evidence type="ECO:0000313" key="4">
    <source>
        <dbReference type="Proteomes" id="UP001456562"/>
    </source>
</evidence>
<keyword evidence="4" id="KW-1185">Reference proteome</keyword>
<dbReference type="EMBL" id="JBEJUE010000044">
    <property type="protein sequence ID" value="MER0428836.1"/>
    <property type="molecule type" value="Genomic_DNA"/>
</dbReference>
<dbReference type="Proteomes" id="UP001456562">
    <property type="component" value="Unassembled WGS sequence"/>
</dbReference>
<dbReference type="RefSeq" id="WP_350240861.1">
    <property type="nucleotide sequence ID" value="NZ_JBEJUE010000044.1"/>
</dbReference>
<accession>A0ABV1QCN8</accession>
<proteinExistence type="predicted"/>
<protein>
    <submittedName>
        <fullName evidence="3">Uncharacterized protein</fullName>
    </submittedName>
</protein>
<evidence type="ECO:0000256" key="2">
    <source>
        <dbReference type="SAM" id="Phobius"/>
    </source>
</evidence>